<evidence type="ECO:0000313" key="2">
    <source>
        <dbReference type="EMBL" id="KAF9697541.1"/>
    </source>
</evidence>
<evidence type="ECO:0000256" key="1">
    <source>
        <dbReference type="ARBA" id="ARBA00007378"/>
    </source>
</evidence>
<dbReference type="InterPro" id="IPR036102">
    <property type="entry name" value="OsmC/Ohrsf"/>
</dbReference>
<dbReference type="InterPro" id="IPR015946">
    <property type="entry name" value="KH_dom-like_a/b"/>
</dbReference>
<reference evidence="2" key="2">
    <citation type="submission" date="2020-09" db="EMBL/GenBank/DDBJ databases">
        <title>Reference genome assembly for Australian Ascochyta lentis isolate Al4.</title>
        <authorList>
            <person name="Lee R.C."/>
            <person name="Farfan-Caceres L.M."/>
            <person name="Debler J.W."/>
            <person name="Williams A.H."/>
            <person name="Henares B.M."/>
        </authorList>
    </citation>
    <scope>NUCLEOTIDE SEQUENCE</scope>
    <source>
        <strain evidence="2">Al4</strain>
    </source>
</reference>
<dbReference type="InterPro" id="IPR019953">
    <property type="entry name" value="OHR"/>
</dbReference>
<comment type="similarity">
    <text evidence="1">Belongs to the OsmC/Ohr family.</text>
</comment>
<dbReference type="Gene3D" id="2.20.25.10">
    <property type="match status" value="1"/>
</dbReference>
<dbReference type="EMBL" id="RZGK01000007">
    <property type="protein sequence ID" value="KAF9697541.1"/>
    <property type="molecule type" value="Genomic_DNA"/>
</dbReference>
<keyword evidence="3" id="KW-1185">Reference proteome</keyword>
<dbReference type="SUPFAM" id="SSF82784">
    <property type="entry name" value="OsmC-like"/>
    <property type="match status" value="1"/>
</dbReference>
<evidence type="ECO:0008006" key="4">
    <source>
        <dbReference type="Google" id="ProtNLM"/>
    </source>
</evidence>
<proteinExistence type="inferred from homology"/>
<dbReference type="GO" id="GO:0006979">
    <property type="term" value="P:response to oxidative stress"/>
    <property type="evidence" value="ECO:0007669"/>
    <property type="project" value="InterPro"/>
</dbReference>
<organism evidence="2 3">
    <name type="scientific">Ascochyta lentis</name>
    <dbReference type="NCBI Taxonomy" id="205686"/>
    <lineage>
        <taxon>Eukaryota</taxon>
        <taxon>Fungi</taxon>
        <taxon>Dikarya</taxon>
        <taxon>Ascomycota</taxon>
        <taxon>Pezizomycotina</taxon>
        <taxon>Dothideomycetes</taxon>
        <taxon>Pleosporomycetidae</taxon>
        <taxon>Pleosporales</taxon>
        <taxon>Pleosporineae</taxon>
        <taxon>Didymellaceae</taxon>
        <taxon>Ascochyta</taxon>
    </lineage>
</organism>
<dbReference type="NCBIfam" id="TIGR03561">
    <property type="entry name" value="organ_hyd_perox"/>
    <property type="match status" value="1"/>
</dbReference>
<sequence length="555" mass="62103">MASRIFTPMMRSAMRISPRTVSSAPRRFLNTETAPSLYATHAKVVGARVGHVEGENLQVDLTMAKALGGKGDAGKTNPEELFAAGYGACFQSAMNAVAPSVNVKMPTTPEDSIVETTVHLVGDMKALDMGLRVEMKVKVKGLSKEDLEKVVYKARQVCPYSRATKDNVYTTVTCETIFLNLQENMFYPRQGTNAFIAKANRLCESLSHFLHLTTPGILKSYINFPLSFQQVSTPSKQLSTMTLWPIIGAFLFSFAVQSSSSFCNIQIAVRHYVNQAASHYKDLSPTMQVTAIFVAAILTYRSIMWLCRRLCDALQAQLARVVSVDYVTQKELDSRKLVTRAEFGVGLSKCQAELFTKQEVLDLFVKKAELRIDELSQRLDKFITKEEAEKMLLTNEEHAASTSRQHETWRSEILAHVANSIHNTRENATLFSTHIANELHQTLIQTINDIIAQHSKDKAELDRTLSALHNTIKDHAKQLELNQATTQTLQSQHEESLALHTTICLRIRTHTGPCSLVDEMLRKRCVALAEHDLAGHVDALLEHTKDSFDKLVRLK</sequence>
<dbReference type="PANTHER" id="PTHR33797:SF2">
    <property type="entry name" value="ORGANIC HYDROPEROXIDE RESISTANCE PROTEIN-LIKE"/>
    <property type="match status" value="1"/>
</dbReference>
<name>A0A8H7J8A2_9PLEO</name>
<reference evidence="2" key="1">
    <citation type="submission" date="2018-12" db="EMBL/GenBank/DDBJ databases">
        <authorList>
            <person name="Syme R.A."/>
            <person name="Farfan-Caceres L."/>
            <person name="Lichtenzveig J."/>
        </authorList>
    </citation>
    <scope>NUCLEOTIDE SEQUENCE</scope>
    <source>
        <strain evidence="2">Al4</strain>
    </source>
</reference>
<dbReference type="PANTHER" id="PTHR33797">
    <property type="entry name" value="ORGANIC HYDROPEROXIDE RESISTANCE PROTEIN-LIKE"/>
    <property type="match status" value="1"/>
</dbReference>
<protein>
    <recommendedName>
        <fullName evidence="4">OsmC-like protein</fullName>
    </recommendedName>
</protein>
<dbReference type="InterPro" id="IPR003718">
    <property type="entry name" value="OsmC/Ohr_fam"/>
</dbReference>
<dbReference type="OrthoDB" id="60422at2759"/>
<accession>A0A8H7J8A2</accession>
<gene>
    <name evidence="2" type="ORF">EKO04_004474</name>
</gene>
<dbReference type="AlphaFoldDB" id="A0A8H7J8A2"/>
<dbReference type="Gene3D" id="3.30.300.20">
    <property type="match status" value="1"/>
</dbReference>
<dbReference type="Proteomes" id="UP000651452">
    <property type="component" value="Unassembled WGS sequence"/>
</dbReference>
<comment type="caution">
    <text evidence="2">The sequence shown here is derived from an EMBL/GenBank/DDBJ whole genome shotgun (WGS) entry which is preliminary data.</text>
</comment>
<evidence type="ECO:0000313" key="3">
    <source>
        <dbReference type="Proteomes" id="UP000651452"/>
    </source>
</evidence>
<dbReference type="Pfam" id="PF02566">
    <property type="entry name" value="OsmC"/>
    <property type="match status" value="1"/>
</dbReference>